<organism evidence="1 2">
    <name type="scientific">Stephania yunnanensis</name>
    <dbReference type="NCBI Taxonomy" id="152371"/>
    <lineage>
        <taxon>Eukaryota</taxon>
        <taxon>Viridiplantae</taxon>
        <taxon>Streptophyta</taxon>
        <taxon>Embryophyta</taxon>
        <taxon>Tracheophyta</taxon>
        <taxon>Spermatophyta</taxon>
        <taxon>Magnoliopsida</taxon>
        <taxon>Ranunculales</taxon>
        <taxon>Menispermaceae</taxon>
        <taxon>Menispermoideae</taxon>
        <taxon>Cissampelideae</taxon>
        <taxon>Stephania</taxon>
    </lineage>
</organism>
<dbReference type="AlphaFoldDB" id="A0AAP0EYJ0"/>
<dbReference type="EMBL" id="JBBNAF010000011">
    <property type="protein sequence ID" value="KAK9099138.1"/>
    <property type="molecule type" value="Genomic_DNA"/>
</dbReference>
<evidence type="ECO:0000313" key="2">
    <source>
        <dbReference type="Proteomes" id="UP001420932"/>
    </source>
</evidence>
<accession>A0AAP0EYJ0</accession>
<protein>
    <submittedName>
        <fullName evidence="1">Uncharacterized protein</fullName>
    </submittedName>
</protein>
<comment type="caution">
    <text evidence="1">The sequence shown here is derived from an EMBL/GenBank/DDBJ whole genome shotgun (WGS) entry which is preliminary data.</text>
</comment>
<name>A0AAP0EYJ0_9MAGN</name>
<proteinExistence type="predicted"/>
<evidence type="ECO:0000313" key="1">
    <source>
        <dbReference type="EMBL" id="KAK9099138.1"/>
    </source>
</evidence>
<dbReference type="Proteomes" id="UP001420932">
    <property type="component" value="Unassembled WGS sequence"/>
</dbReference>
<gene>
    <name evidence="1" type="ORF">Syun_026183</name>
</gene>
<reference evidence="1 2" key="1">
    <citation type="submission" date="2024-01" db="EMBL/GenBank/DDBJ databases">
        <title>Genome assemblies of Stephania.</title>
        <authorList>
            <person name="Yang L."/>
        </authorList>
    </citation>
    <scope>NUCLEOTIDE SEQUENCE [LARGE SCALE GENOMIC DNA]</scope>
    <source>
        <strain evidence="1">YNDBR</strain>
        <tissue evidence="1">Leaf</tissue>
    </source>
</reference>
<keyword evidence="2" id="KW-1185">Reference proteome</keyword>
<sequence length="49" mass="5318">MPSPTSSVSYLVGLIPPRRSHSDLAGLIPTSQVSFRPRRSLEISGKLIL</sequence>